<gene>
    <name evidence="4" type="ORF">I302_06199</name>
    <name evidence="5" type="ORF">I302_106541</name>
</gene>
<feature type="region of interest" description="Disordered" evidence="2">
    <location>
        <begin position="458"/>
        <end position="486"/>
    </location>
</feature>
<dbReference type="SUPFAM" id="SSF54928">
    <property type="entry name" value="RNA-binding domain, RBD"/>
    <property type="match status" value="1"/>
</dbReference>
<dbReference type="PROSITE" id="PS50102">
    <property type="entry name" value="RRM"/>
    <property type="match status" value="1"/>
</dbReference>
<proteinExistence type="predicted"/>
<evidence type="ECO:0000313" key="4">
    <source>
        <dbReference type="EMBL" id="OCF24738.1"/>
    </source>
</evidence>
<dbReference type="Gene3D" id="3.30.70.330">
    <property type="match status" value="1"/>
</dbReference>
<name>A0A1B9G150_9TREE</name>
<dbReference type="InterPro" id="IPR000504">
    <property type="entry name" value="RRM_dom"/>
</dbReference>
<dbReference type="EMBL" id="CP144545">
    <property type="protein sequence ID" value="WVW84507.1"/>
    <property type="molecule type" value="Genomic_DNA"/>
</dbReference>
<dbReference type="InterPro" id="IPR035979">
    <property type="entry name" value="RBD_domain_sf"/>
</dbReference>
<feature type="compositionally biased region" description="Polar residues" evidence="2">
    <location>
        <begin position="363"/>
        <end position="372"/>
    </location>
</feature>
<evidence type="ECO:0000313" key="5">
    <source>
        <dbReference type="EMBL" id="WVW84507.1"/>
    </source>
</evidence>
<sequence>MSNYPPPPPGRSNGFNPFPKYPNRPTGSSYPPHAGMARRSTSVATQYTNTKTPVAAEQKKDADDGWGEATEDKNDGKEEKLDWSEMPVDTPIMTNRPEIGGSPHQQKNNSINSIPSAIQLQQTSSTHTEDDGGWVSGYAATTHSPPSQPFHQARGQKYPIPTSQSREARSPPFSSRVGGEYIHAQAGSDYRLSTTPITHDNNGLSIHSASHPTLQTSRGFRTALSGALANPPVPSPIYPHQPNELMLSPQFQPQSELTSQVQVPTYTAPITGPPRQQIAGLHDANRIPVPHAKQWGKPATPEPEGTYEDAHFAHEANQAKPSIAPPPHNPMWSDIGDPGQASWDKEDRLARWADSVPPIPPTHQDTPHTSIPPSEAEVTKAEEEEEAASLSRISTPDGKTTPIIGKYSPEQEEKTPALTPHGSASPVQEDSEVVDPASVSLKKRLEKEKAPAILTVAAEGTQLPSTPPSDHQDPLTGPRGRDRNGVDRVWNSRRAYWWKPPPHPMFSPQFAAQRILIQFPFPVRTDGLKQMMLDQFSRYGAVQTVWHYEANGNFCEKAFVVFQDEETVKKVLADPESRICHVKSSIAPGSAPLKLMIKHSSPSLTSRTILIRLTGPRADSRARSASPVEISRDQDPEDQTAPRDQLGQHHLAMLPPRLLIDAVPFRSRDGRVIHRAKIRSRYVNFAQLADQAREETGKEMQKIGEIDLRRRVSEKDIIPPLCDFFAEICDITPPTARGQGWLVTVGGIREARHIMNELQKIPGFFVRWADEGDGYYPIEGPNIAPSVFTEPVTPITRVRNEVEGRPSAANRQKEIDVFESATGDAIANSLPTPVIIQPPVSEVPPVTPINQPVPQYAYPPSGYSPTHPSLRRTFLHTYKGRPLVQDVLSMEERYIDERAIFVGRLVKNAETSATLLTRFGRYGNISSIEYNPTFCTSAYATARVLYQDKDSADRAIVHENGNLSFGSAMKVEKRKVLSSDVQLKEMYIDDFGRAISPSMVSQYSPPASIPEPGSYPAPDPVNPYPTQSHYAAMMPHMQFGMWYHPQLQASMVPPPFTMGVGTAEPDQTQAETMPTAMPTNTAQGAAQLPSSLQLPTLCAAWGIGYLPPGSVPFPLTTQPPTATTSGDHAGPAVPPVPAPEPTTSVPSVNSSIELPGGLSAKSRLNPIGFTNEDGMLKPVYDPNDLKEYCAENNIALPKRTDPTIQGEELTLLPIQTGGHDYIRADQTASKHSIVPNGEHNPISPIFASINDPPRVGNSTTHTRTVPIPIPFSPVGTSQPLDDQLYHSHVSDPNSGREVPLPHRHQQVTLPIEQPLFTSDPLPPHIHQRPMSNSSTAPPRDLQESVYQMQYGTYPNQPVEIPRSMPPSLSRNHPLPHNPRSPFTPLGHALESACQGGSERRMRMSGGGTEDVQAGYAGGW</sequence>
<dbReference type="InterPro" id="IPR012677">
    <property type="entry name" value="Nucleotide-bd_a/b_plait_sf"/>
</dbReference>
<keyword evidence="6" id="KW-1185">Reference proteome</keyword>
<protein>
    <recommendedName>
        <fullName evidence="3">RRM domain-containing protein</fullName>
    </recommendedName>
</protein>
<dbReference type="RefSeq" id="XP_019045808.1">
    <property type="nucleotide sequence ID" value="XM_019192811.1"/>
</dbReference>
<feature type="region of interest" description="Disordered" evidence="2">
    <location>
        <begin position="616"/>
        <end position="642"/>
    </location>
</feature>
<organism evidence="4">
    <name type="scientific">Kwoniella bestiolae CBS 10118</name>
    <dbReference type="NCBI Taxonomy" id="1296100"/>
    <lineage>
        <taxon>Eukaryota</taxon>
        <taxon>Fungi</taxon>
        <taxon>Dikarya</taxon>
        <taxon>Basidiomycota</taxon>
        <taxon>Agaricomycotina</taxon>
        <taxon>Tremellomycetes</taxon>
        <taxon>Tremellales</taxon>
        <taxon>Cryptococcaceae</taxon>
        <taxon>Kwoniella</taxon>
    </lineage>
</organism>
<evidence type="ECO:0000256" key="2">
    <source>
        <dbReference type="SAM" id="MobiDB-lite"/>
    </source>
</evidence>
<dbReference type="GeneID" id="30210598"/>
<feature type="region of interest" description="Disordered" evidence="2">
    <location>
        <begin position="1362"/>
        <end position="1383"/>
    </location>
</feature>
<dbReference type="CDD" id="cd00590">
    <property type="entry name" value="RRM_SF"/>
    <property type="match status" value="1"/>
</dbReference>
<accession>A0A1B9G150</accession>
<evidence type="ECO:0000256" key="1">
    <source>
        <dbReference type="PROSITE-ProRule" id="PRU00176"/>
    </source>
</evidence>
<reference evidence="5" key="2">
    <citation type="submission" date="2013-07" db="EMBL/GenBank/DDBJ databases">
        <authorList>
            <consortium name="The Broad Institute Genome Sequencing Platform"/>
            <person name="Cuomo C."/>
            <person name="Litvintseva A."/>
            <person name="Chen Y."/>
            <person name="Heitman J."/>
            <person name="Sun S."/>
            <person name="Springer D."/>
            <person name="Dromer F."/>
            <person name="Young S.K."/>
            <person name="Zeng Q."/>
            <person name="Gargeya S."/>
            <person name="Fitzgerald M."/>
            <person name="Abouelleil A."/>
            <person name="Alvarado L."/>
            <person name="Berlin A.M."/>
            <person name="Chapman S.B."/>
            <person name="Dewar J."/>
            <person name="Goldberg J."/>
            <person name="Griggs A."/>
            <person name="Gujja S."/>
            <person name="Hansen M."/>
            <person name="Howarth C."/>
            <person name="Imamovic A."/>
            <person name="Larimer J."/>
            <person name="McCowan C."/>
            <person name="Murphy C."/>
            <person name="Pearson M."/>
            <person name="Priest M."/>
            <person name="Roberts A."/>
            <person name="Saif S."/>
            <person name="Shea T."/>
            <person name="Sykes S."/>
            <person name="Wortman J."/>
            <person name="Nusbaum C."/>
            <person name="Birren B."/>
        </authorList>
    </citation>
    <scope>NUCLEOTIDE SEQUENCE</scope>
    <source>
        <strain evidence="5">CBS 10118</strain>
    </source>
</reference>
<evidence type="ECO:0000313" key="6">
    <source>
        <dbReference type="Proteomes" id="UP000092730"/>
    </source>
</evidence>
<dbReference type="Proteomes" id="UP000092730">
    <property type="component" value="Chromosome 5"/>
</dbReference>
<feature type="region of interest" description="Disordered" evidence="2">
    <location>
        <begin position="1"/>
        <end position="177"/>
    </location>
</feature>
<dbReference type="EMBL" id="KI894022">
    <property type="protein sequence ID" value="OCF24738.1"/>
    <property type="molecule type" value="Genomic_DNA"/>
</dbReference>
<feature type="region of interest" description="Disordered" evidence="2">
    <location>
        <begin position="319"/>
        <end position="435"/>
    </location>
</feature>
<dbReference type="KEGG" id="kbi:30210598"/>
<reference evidence="4" key="1">
    <citation type="submission" date="2013-07" db="EMBL/GenBank/DDBJ databases">
        <title>The Genome Sequence of Cryptococcus bestiolae CBS10118.</title>
        <authorList>
            <consortium name="The Broad Institute Genome Sequencing Platform"/>
            <person name="Cuomo C."/>
            <person name="Litvintseva A."/>
            <person name="Chen Y."/>
            <person name="Heitman J."/>
            <person name="Sun S."/>
            <person name="Springer D."/>
            <person name="Dromer F."/>
            <person name="Young S.K."/>
            <person name="Zeng Q."/>
            <person name="Gargeya S."/>
            <person name="Fitzgerald M."/>
            <person name="Abouelleil A."/>
            <person name="Alvarado L."/>
            <person name="Berlin A.M."/>
            <person name="Chapman S.B."/>
            <person name="Dewar J."/>
            <person name="Goldberg J."/>
            <person name="Griggs A."/>
            <person name="Gujja S."/>
            <person name="Hansen M."/>
            <person name="Howarth C."/>
            <person name="Imamovic A."/>
            <person name="Larimer J."/>
            <person name="McCowan C."/>
            <person name="Murphy C."/>
            <person name="Pearson M."/>
            <person name="Priest M."/>
            <person name="Roberts A."/>
            <person name="Saif S."/>
            <person name="Shea T."/>
            <person name="Sykes S."/>
            <person name="Wortman J."/>
            <person name="Nusbaum C."/>
            <person name="Birren B."/>
        </authorList>
    </citation>
    <scope>NUCLEOTIDE SEQUENCE [LARGE SCALE GENOMIC DNA]</scope>
    <source>
        <strain evidence="4">CBS 10118</strain>
    </source>
</reference>
<dbReference type="VEuPathDB" id="FungiDB:I302_06199"/>
<feature type="compositionally biased region" description="Pro residues" evidence="2">
    <location>
        <begin position="1"/>
        <end position="10"/>
    </location>
</feature>
<feature type="compositionally biased region" description="Polar residues" evidence="2">
    <location>
        <begin position="39"/>
        <end position="52"/>
    </location>
</feature>
<feature type="region of interest" description="Disordered" evidence="2">
    <location>
        <begin position="1398"/>
        <end position="1419"/>
    </location>
</feature>
<reference evidence="4" key="3">
    <citation type="submission" date="2014-01" db="EMBL/GenBank/DDBJ databases">
        <title>Evolution of pathogenesis and genome organization in the Tremellales.</title>
        <authorList>
            <person name="Cuomo C."/>
            <person name="Litvintseva A."/>
            <person name="Heitman J."/>
            <person name="Chen Y."/>
            <person name="Sun S."/>
            <person name="Springer D."/>
            <person name="Dromer F."/>
            <person name="Young S."/>
            <person name="Zeng Q."/>
            <person name="Chapman S."/>
            <person name="Gujja S."/>
            <person name="Saif S."/>
            <person name="Birren B."/>
        </authorList>
    </citation>
    <scope>NUCLEOTIDE SEQUENCE</scope>
    <source>
        <strain evidence="4">CBS 10118</strain>
    </source>
</reference>
<feature type="compositionally biased region" description="Basic and acidic residues" evidence="2">
    <location>
        <begin position="70"/>
        <end position="83"/>
    </location>
</feature>
<feature type="compositionally biased region" description="Polar residues" evidence="2">
    <location>
        <begin position="103"/>
        <end position="126"/>
    </location>
</feature>
<evidence type="ECO:0000259" key="3">
    <source>
        <dbReference type="PROSITE" id="PS50102"/>
    </source>
</evidence>
<feature type="domain" description="RRM" evidence="3">
    <location>
        <begin position="898"/>
        <end position="976"/>
    </location>
</feature>
<dbReference type="OrthoDB" id="2565279at2759"/>
<reference evidence="5" key="4">
    <citation type="submission" date="2024-02" db="EMBL/GenBank/DDBJ databases">
        <title>Comparative genomics of Cryptococcus and Kwoniella reveals pathogenesis evolution and contrasting modes of karyotype evolution via chromosome fusion or intercentromeric recombination.</title>
        <authorList>
            <person name="Coelho M.A."/>
            <person name="David-Palma M."/>
            <person name="Shea T."/>
            <person name="Bowers K."/>
            <person name="McGinley-Smith S."/>
            <person name="Mohammad A.W."/>
            <person name="Gnirke A."/>
            <person name="Yurkov A.M."/>
            <person name="Nowrousian M."/>
            <person name="Sun S."/>
            <person name="Cuomo C.A."/>
            <person name="Heitman J."/>
        </authorList>
    </citation>
    <scope>NUCLEOTIDE SEQUENCE</scope>
    <source>
        <strain evidence="5">CBS 10118</strain>
    </source>
</reference>
<keyword evidence="1" id="KW-0694">RNA-binding</keyword>
<dbReference type="GO" id="GO:0003723">
    <property type="term" value="F:RNA binding"/>
    <property type="evidence" value="ECO:0007669"/>
    <property type="project" value="UniProtKB-UniRule"/>
</dbReference>